<dbReference type="Pfam" id="PF07681">
    <property type="entry name" value="DoxX"/>
    <property type="match status" value="1"/>
</dbReference>
<organism evidence="8 9">
    <name type="scientific">Acrocarpospora pleiomorpha</name>
    <dbReference type="NCBI Taxonomy" id="90975"/>
    <lineage>
        <taxon>Bacteria</taxon>
        <taxon>Bacillati</taxon>
        <taxon>Actinomycetota</taxon>
        <taxon>Actinomycetes</taxon>
        <taxon>Streptosporangiales</taxon>
        <taxon>Streptosporangiaceae</taxon>
        <taxon>Acrocarpospora</taxon>
    </lineage>
</organism>
<evidence type="ECO:0000256" key="4">
    <source>
        <dbReference type="ARBA" id="ARBA00022692"/>
    </source>
</evidence>
<proteinExistence type="inferred from homology"/>
<feature type="transmembrane region" description="Helical" evidence="7">
    <location>
        <begin position="59"/>
        <end position="84"/>
    </location>
</feature>
<comment type="similarity">
    <text evidence="2">Belongs to the DoxX family.</text>
</comment>
<dbReference type="RefSeq" id="WP_155342510.1">
    <property type="nucleotide sequence ID" value="NZ_BAAAHM010000001.1"/>
</dbReference>
<evidence type="ECO:0000256" key="1">
    <source>
        <dbReference type="ARBA" id="ARBA00004651"/>
    </source>
</evidence>
<evidence type="ECO:0000256" key="2">
    <source>
        <dbReference type="ARBA" id="ARBA00006679"/>
    </source>
</evidence>
<dbReference type="PANTHER" id="PTHR33452:SF1">
    <property type="entry name" value="INNER MEMBRANE PROTEIN YPHA-RELATED"/>
    <property type="match status" value="1"/>
</dbReference>
<reference evidence="8 9" key="1">
    <citation type="submission" date="2019-10" db="EMBL/GenBank/DDBJ databases">
        <title>Whole genome shotgun sequence of Acrocarpospora pleiomorpha NBRC 16267.</title>
        <authorList>
            <person name="Ichikawa N."/>
            <person name="Kimura A."/>
            <person name="Kitahashi Y."/>
            <person name="Komaki H."/>
            <person name="Oguchi A."/>
        </authorList>
    </citation>
    <scope>NUCLEOTIDE SEQUENCE [LARGE SCALE GENOMIC DNA]</scope>
    <source>
        <strain evidence="8 9">NBRC 16267</strain>
    </source>
</reference>
<keyword evidence="6 7" id="KW-0472">Membrane</keyword>
<feature type="transmembrane region" description="Helical" evidence="7">
    <location>
        <begin position="137"/>
        <end position="158"/>
    </location>
</feature>
<keyword evidence="3" id="KW-1003">Cell membrane</keyword>
<dbReference type="OrthoDB" id="346004at2"/>
<keyword evidence="5 7" id="KW-1133">Transmembrane helix</keyword>
<dbReference type="GO" id="GO:0005886">
    <property type="term" value="C:plasma membrane"/>
    <property type="evidence" value="ECO:0007669"/>
    <property type="project" value="UniProtKB-SubCell"/>
</dbReference>
<dbReference type="InterPro" id="IPR032808">
    <property type="entry name" value="DoxX"/>
</dbReference>
<feature type="transmembrane region" description="Helical" evidence="7">
    <location>
        <begin position="96"/>
        <end position="117"/>
    </location>
</feature>
<gene>
    <name evidence="8" type="ORF">Aple_002180</name>
</gene>
<dbReference type="InterPro" id="IPR051907">
    <property type="entry name" value="DoxX-like_oxidoreductase"/>
</dbReference>
<dbReference type="AlphaFoldDB" id="A0A5M3XEH0"/>
<comment type="caution">
    <text evidence="8">The sequence shown here is derived from an EMBL/GenBank/DDBJ whole genome shotgun (WGS) entry which is preliminary data.</text>
</comment>
<evidence type="ECO:0000256" key="3">
    <source>
        <dbReference type="ARBA" id="ARBA00022475"/>
    </source>
</evidence>
<evidence type="ECO:0000313" key="9">
    <source>
        <dbReference type="Proteomes" id="UP000377595"/>
    </source>
</evidence>
<comment type="subcellular location">
    <subcellularLocation>
        <location evidence="1">Cell membrane</location>
        <topology evidence="1">Multi-pass membrane protein</topology>
    </subcellularLocation>
</comment>
<evidence type="ECO:0000313" key="8">
    <source>
        <dbReference type="EMBL" id="GES17323.1"/>
    </source>
</evidence>
<accession>A0A5M3XEH0</accession>
<evidence type="ECO:0000256" key="6">
    <source>
        <dbReference type="ARBA" id="ARBA00023136"/>
    </source>
</evidence>
<dbReference type="Proteomes" id="UP000377595">
    <property type="component" value="Unassembled WGS sequence"/>
</dbReference>
<evidence type="ECO:0000256" key="5">
    <source>
        <dbReference type="ARBA" id="ARBA00022989"/>
    </source>
</evidence>
<name>A0A5M3XEH0_9ACTN</name>
<evidence type="ECO:0008006" key="10">
    <source>
        <dbReference type="Google" id="ProtNLM"/>
    </source>
</evidence>
<keyword evidence="4 7" id="KW-0812">Transmembrane</keyword>
<evidence type="ECO:0000256" key="7">
    <source>
        <dbReference type="SAM" id="Phobius"/>
    </source>
</evidence>
<keyword evidence="9" id="KW-1185">Reference proteome</keyword>
<dbReference type="EMBL" id="BLAF01000004">
    <property type="protein sequence ID" value="GES17323.1"/>
    <property type="molecule type" value="Genomic_DNA"/>
</dbReference>
<protein>
    <recommendedName>
        <fullName evidence="10">DoxX family protein</fullName>
    </recommendedName>
</protein>
<sequence>MDVDLSMLLIRLALGPMLVAHGWNKLAGPGGIGGTEQWFEALGVRPARLHARLAAGTEILAGTAITLGALTWAAGTAYVGLMLVAALTDHRGKGFFVFKGGWEYTMVVALTSVALVAVGPGRWSVDHLMGWEMAGPVWSLAAAVLGAGAGGLLLAVSYRPSATAGDES</sequence>
<dbReference type="PANTHER" id="PTHR33452">
    <property type="entry name" value="OXIDOREDUCTASE CATD-RELATED"/>
    <property type="match status" value="1"/>
</dbReference>